<protein>
    <submittedName>
        <fullName evidence="2">Uncharacterized protein</fullName>
    </submittedName>
</protein>
<sequence>MAAPPRTDALTPARTSVLRPEPDVATALTTAVAVGFALTSLVVEVVLRAVAEAAPAGASPRRRGSTAVATDRAFGVAWGVAGLTGRALRVGSRVVAPVVAVALEPPLVPRQLQPAHGLDLLARRWRADRPALVQELGRWSNAAAGGVLTEVLSRLDLERQLDTVLREVDVEATVAQLVEVVDLDDVADRVLGGLDLDRVIETALTGVDLDAAAAQAVAAVDLEALVAATVSRLDLAALVVERVDLERVVMSALSRIDLTRIVLEQVDLIGIAEYVVDGIDLPEIIRDSTGSVASEAVRGLRMQGVDADAAVARVVDRVLMRRRSRRTALPQSADAAPPPDPEDGR</sequence>
<name>A0A2P2C6M2_9ZZZZ</name>
<reference evidence="2" key="1">
    <citation type="submission" date="2015-08" db="EMBL/GenBank/DDBJ databases">
        <authorList>
            <person name="Babu N.S."/>
            <person name="Beckwith C.J."/>
            <person name="Beseler K.G."/>
            <person name="Brison A."/>
            <person name="Carone J.V."/>
            <person name="Caskin T.P."/>
            <person name="Diamond M."/>
            <person name="Durham M.E."/>
            <person name="Foxe J.M."/>
            <person name="Go M."/>
            <person name="Henderson B.A."/>
            <person name="Jones I.B."/>
            <person name="McGettigan J.A."/>
            <person name="Micheletti S.J."/>
            <person name="Nasrallah M.E."/>
            <person name="Ortiz D."/>
            <person name="Piller C.R."/>
            <person name="Privatt S.R."/>
            <person name="Schneider S.L."/>
            <person name="Sharp S."/>
            <person name="Smith T.C."/>
            <person name="Stanton J.D."/>
            <person name="Ullery H.E."/>
            <person name="Wilson R.J."/>
            <person name="Serrano M.G."/>
            <person name="Buck G."/>
            <person name="Lee V."/>
            <person name="Wang Y."/>
            <person name="Carvalho R."/>
            <person name="Voegtly L."/>
            <person name="Shi R."/>
            <person name="Duckworth R."/>
            <person name="Johnson A."/>
            <person name="Loviza R."/>
            <person name="Walstead R."/>
            <person name="Shah Z."/>
            <person name="Kiflezghi M."/>
            <person name="Wade K."/>
            <person name="Ball S.L."/>
            <person name="Bradley K.W."/>
            <person name="Asai D.J."/>
            <person name="Bowman C.A."/>
            <person name="Russell D.A."/>
            <person name="Pope W.H."/>
            <person name="Jacobs-Sera D."/>
            <person name="Hendrix R.W."/>
            <person name="Hatfull G.F."/>
        </authorList>
    </citation>
    <scope>NUCLEOTIDE SEQUENCE</scope>
</reference>
<proteinExistence type="predicted"/>
<gene>
    <name evidence="2" type="ORF">NOCA2430010</name>
</gene>
<evidence type="ECO:0000313" key="2">
    <source>
        <dbReference type="EMBL" id="CUR57635.1"/>
    </source>
</evidence>
<organism evidence="2">
    <name type="scientific">metagenome</name>
    <dbReference type="NCBI Taxonomy" id="256318"/>
    <lineage>
        <taxon>unclassified sequences</taxon>
        <taxon>metagenomes</taxon>
    </lineage>
</organism>
<evidence type="ECO:0000256" key="1">
    <source>
        <dbReference type="SAM" id="MobiDB-lite"/>
    </source>
</evidence>
<dbReference type="EMBL" id="CZKA01000038">
    <property type="protein sequence ID" value="CUR57635.1"/>
    <property type="molecule type" value="Genomic_DNA"/>
</dbReference>
<feature type="region of interest" description="Disordered" evidence="1">
    <location>
        <begin position="325"/>
        <end position="345"/>
    </location>
</feature>
<accession>A0A2P2C6M2</accession>
<dbReference type="AlphaFoldDB" id="A0A2P2C6M2"/>